<reference evidence="1 2" key="1">
    <citation type="submission" date="2024-06" db="EMBL/GenBank/DDBJ databases">
        <authorList>
            <person name="Pan Q."/>
            <person name="Wen M."/>
            <person name="Jouanno E."/>
            <person name="Zahm M."/>
            <person name="Klopp C."/>
            <person name="Cabau C."/>
            <person name="Louis A."/>
            <person name="Berthelot C."/>
            <person name="Parey E."/>
            <person name="Roest Crollius H."/>
            <person name="Montfort J."/>
            <person name="Robinson-Rechavi M."/>
            <person name="Bouchez O."/>
            <person name="Lampietro C."/>
            <person name="Lopez Roques C."/>
            <person name="Donnadieu C."/>
            <person name="Postlethwait J."/>
            <person name="Bobe J."/>
            <person name="Verreycken H."/>
            <person name="Guiguen Y."/>
        </authorList>
    </citation>
    <scope>NUCLEOTIDE SEQUENCE [LARGE SCALE GENOMIC DNA]</scope>
    <source>
        <strain evidence="1">Up_M1</strain>
        <tissue evidence="1">Testis</tissue>
    </source>
</reference>
<protein>
    <submittedName>
        <fullName evidence="1">Uncharacterized protein</fullName>
    </submittedName>
</protein>
<evidence type="ECO:0000313" key="2">
    <source>
        <dbReference type="Proteomes" id="UP001557470"/>
    </source>
</evidence>
<comment type="caution">
    <text evidence="1">The sequence shown here is derived from an EMBL/GenBank/DDBJ whole genome shotgun (WGS) entry which is preliminary data.</text>
</comment>
<name>A0ABD0WU74_UMBPY</name>
<organism evidence="1 2">
    <name type="scientific">Umbra pygmaea</name>
    <name type="common">Eastern mudminnow</name>
    <dbReference type="NCBI Taxonomy" id="75934"/>
    <lineage>
        <taxon>Eukaryota</taxon>
        <taxon>Metazoa</taxon>
        <taxon>Chordata</taxon>
        <taxon>Craniata</taxon>
        <taxon>Vertebrata</taxon>
        <taxon>Euteleostomi</taxon>
        <taxon>Actinopterygii</taxon>
        <taxon>Neopterygii</taxon>
        <taxon>Teleostei</taxon>
        <taxon>Protacanthopterygii</taxon>
        <taxon>Esociformes</taxon>
        <taxon>Umbridae</taxon>
        <taxon>Umbra</taxon>
    </lineage>
</organism>
<evidence type="ECO:0000313" key="1">
    <source>
        <dbReference type="EMBL" id="KAL0969161.1"/>
    </source>
</evidence>
<sequence>MAILINKIALEYWKRLMMISEDHDSDEGEYQILEEALPWDTAQYRRHSFDMARHINAVGLKNVHEGKLCWISIKKTTLIRREISSSGFREQTWETEAVCVFATDKPGSKDSDYFTELSKDHNTMTEVLFGKEISDCVIQDPGVLVDFLPVITKRYRTNCVSDFEEFLIRHGEQGLPDVSHQALPLAV</sequence>
<proteinExistence type="predicted"/>
<gene>
    <name evidence="1" type="ORF">UPYG_G00223320</name>
</gene>
<dbReference type="AlphaFoldDB" id="A0ABD0WU74"/>
<keyword evidence="2" id="KW-1185">Reference proteome</keyword>
<dbReference type="EMBL" id="JAGEUA010000007">
    <property type="protein sequence ID" value="KAL0969161.1"/>
    <property type="molecule type" value="Genomic_DNA"/>
</dbReference>
<dbReference type="Proteomes" id="UP001557470">
    <property type="component" value="Unassembled WGS sequence"/>
</dbReference>
<accession>A0ABD0WU74</accession>